<dbReference type="HOGENOM" id="CLU_023198_0_1_1"/>
<evidence type="ECO:0000313" key="12">
    <source>
        <dbReference type="Proteomes" id="UP000000600"/>
    </source>
</evidence>
<dbReference type="STRING" id="5888.A0C973"/>
<reference evidence="11 12" key="1">
    <citation type="journal article" date="2006" name="Nature">
        <title>Global trends of whole-genome duplications revealed by the ciliate Paramecium tetraurelia.</title>
        <authorList>
            <consortium name="Genoscope"/>
            <person name="Aury J.-M."/>
            <person name="Jaillon O."/>
            <person name="Duret L."/>
            <person name="Noel B."/>
            <person name="Jubin C."/>
            <person name="Porcel B.M."/>
            <person name="Segurens B."/>
            <person name="Daubin V."/>
            <person name="Anthouard V."/>
            <person name="Aiach N."/>
            <person name="Arnaiz O."/>
            <person name="Billaut A."/>
            <person name="Beisson J."/>
            <person name="Blanc I."/>
            <person name="Bouhouche K."/>
            <person name="Camara F."/>
            <person name="Duharcourt S."/>
            <person name="Guigo R."/>
            <person name="Gogendeau D."/>
            <person name="Katinka M."/>
            <person name="Keller A.-M."/>
            <person name="Kissmehl R."/>
            <person name="Klotz C."/>
            <person name="Koll F."/>
            <person name="Le Moue A."/>
            <person name="Lepere C."/>
            <person name="Malinsky S."/>
            <person name="Nowacki M."/>
            <person name="Nowak J.K."/>
            <person name="Plattner H."/>
            <person name="Poulain J."/>
            <person name="Ruiz F."/>
            <person name="Serrano V."/>
            <person name="Zagulski M."/>
            <person name="Dessen P."/>
            <person name="Betermier M."/>
            <person name="Weissenbach J."/>
            <person name="Scarpelli C."/>
            <person name="Schachter V."/>
            <person name="Sperling L."/>
            <person name="Meyer E."/>
            <person name="Cohen J."/>
            <person name="Wincker P."/>
        </authorList>
    </citation>
    <scope>NUCLEOTIDE SEQUENCE [LARGE SCALE GENOMIC DNA]</scope>
    <source>
        <strain evidence="11 12">Stock d4-2</strain>
    </source>
</reference>
<evidence type="ECO:0000256" key="2">
    <source>
        <dbReference type="ARBA" id="ARBA00009712"/>
    </source>
</evidence>
<dbReference type="EC" id="1.14.16.1" evidence="3"/>
<dbReference type="SUPFAM" id="SSF56534">
    <property type="entry name" value="Aromatic aminoacid monoxygenases, catalytic and oligomerization domains"/>
    <property type="match status" value="1"/>
</dbReference>
<dbReference type="GO" id="GO:0004497">
    <property type="term" value="F:monooxygenase activity"/>
    <property type="evidence" value="ECO:0000318"/>
    <property type="project" value="GO_Central"/>
</dbReference>
<dbReference type="RefSeq" id="XP_001434737.1">
    <property type="nucleotide sequence ID" value="XM_001434700.1"/>
</dbReference>
<dbReference type="InterPro" id="IPR002912">
    <property type="entry name" value="ACT_dom"/>
</dbReference>
<dbReference type="PROSITE" id="PS00367">
    <property type="entry name" value="BH4_AAA_HYDROXYL_1"/>
    <property type="match status" value="1"/>
</dbReference>
<dbReference type="InterPro" id="IPR018301">
    <property type="entry name" value="ArAA_hydroxylase_Fe/CU_BS"/>
</dbReference>
<feature type="domain" description="ACT" evidence="10">
    <location>
        <begin position="28"/>
        <end position="106"/>
    </location>
</feature>
<gene>
    <name evidence="11" type="ORF">GSPATT00006646001</name>
</gene>
<dbReference type="AlphaFoldDB" id="A0C973"/>
<dbReference type="OMA" id="VHFNPYT"/>
<dbReference type="InterPro" id="IPR045865">
    <property type="entry name" value="ACT-like_dom_sf"/>
</dbReference>
<evidence type="ECO:0000259" key="9">
    <source>
        <dbReference type="PROSITE" id="PS51410"/>
    </source>
</evidence>
<comment type="cofactor">
    <cofactor evidence="1 8">
        <name>Fe(2+)</name>
        <dbReference type="ChEBI" id="CHEBI:29033"/>
    </cofactor>
</comment>
<dbReference type="InterPro" id="IPR036329">
    <property type="entry name" value="Aro-AA_hydroxylase_C_sf"/>
</dbReference>
<evidence type="ECO:0000256" key="3">
    <source>
        <dbReference type="ARBA" id="ARBA00011995"/>
    </source>
</evidence>
<evidence type="ECO:0000256" key="4">
    <source>
        <dbReference type="ARBA" id="ARBA00022723"/>
    </source>
</evidence>
<dbReference type="OrthoDB" id="983542at2759"/>
<sequence>MLNKIFRSFPCFSTIFPKRNFAIDYLQDVEIITRDYYGSLRNILKSFSNHKINLSDIETLKLNRTAKGQNIVVKLTFEKIDDYKFNELLFDLQQRYDEVLIDNDSQIPLVPWYPRNDEDLKTIGLIMEVKEENNQDHPQFKDHEYRKRREEIAKLSQQHLIGEPVPYINYTEQEEVTWKKIYSILRERVEKVMSQRYLRNLVKIENALGFKYKIPQLRDIDAYLKAETGFRIKATHGILSQREFLNALGHRVFCCTQYIRHHSTPEYTPEPDIVHELVGHVPLFADKEVADLSQEIGILSCGTEQKDLSRLGTLYWFTLEFGACKENGQIKGFGAGIASSIGECDVSNIQYLFQNFPKANYEKFDPFIHADRPYPIQTVQPVYMYTESFEEAMQELIIFGKSLQKPFGLYYDFIEKELKATKRVKTHLNNQ</sequence>
<evidence type="ECO:0000256" key="1">
    <source>
        <dbReference type="ARBA" id="ARBA00001954"/>
    </source>
</evidence>
<dbReference type="Gene3D" id="1.10.800.10">
    <property type="entry name" value="Aromatic amino acid hydroxylase"/>
    <property type="match status" value="1"/>
</dbReference>
<comment type="similarity">
    <text evidence="2">Belongs to the biopterin-dependent aromatic amino acid hydroxylase family.</text>
</comment>
<dbReference type="InterPro" id="IPR019774">
    <property type="entry name" value="Aromatic-AA_hydroxylase_C"/>
</dbReference>
<protein>
    <recommendedName>
        <fullName evidence="3">phenylalanine 4-monooxygenase</fullName>
        <ecNumber evidence="3">1.14.16.1</ecNumber>
    </recommendedName>
</protein>
<dbReference type="PROSITE" id="PS51410">
    <property type="entry name" value="BH4_AAA_HYDROXYL_2"/>
    <property type="match status" value="1"/>
</dbReference>
<evidence type="ECO:0000256" key="5">
    <source>
        <dbReference type="ARBA" id="ARBA00023002"/>
    </source>
</evidence>
<dbReference type="EMBL" id="CT868052">
    <property type="protein sequence ID" value="CAK67340.1"/>
    <property type="molecule type" value="Genomic_DNA"/>
</dbReference>
<dbReference type="InterPro" id="IPR036951">
    <property type="entry name" value="ArAA_hydroxylase_sf"/>
</dbReference>
<evidence type="ECO:0000313" key="11">
    <source>
        <dbReference type="EMBL" id="CAK67340.1"/>
    </source>
</evidence>
<dbReference type="PROSITE" id="PS51671">
    <property type="entry name" value="ACT"/>
    <property type="match status" value="1"/>
</dbReference>
<feature type="binding site" evidence="8">
    <location>
        <position position="275"/>
    </location>
    <ligand>
        <name>Fe cation</name>
        <dbReference type="ChEBI" id="CHEBI:24875"/>
    </ligand>
</feature>
<feature type="binding site" evidence="8">
    <location>
        <position position="280"/>
    </location>
    <ligand>
        <name>Fe cation</name>
        <dbReference type="ChEBI" id="CHEBI:24875"/>
    </ligand>
</feature>
<evidence type="ECO:0000256" key="7">
    <source>
        <dbReference type="ARBA" id="ARBA00023033"/>
    </source>
</evidence>
<dbReference type="InParanoid" id="A0C973"/>
<feature type="domain" description="Biopterin-dependent aromatic amino acid hydroxylase family profile" evidence="9">
    <location>
        <begin position="98"/>
        <end position="431"/>
    </location>
</feature>
<dbReference type="PRINTS" id="PR00372">
    <property type="entry name" value="FYWHYDRXLASE"/>
</dbReference>
<keyword evidence="5" id="KW-0560">Oxidoreductase</keyword>
<evidence type="ECO:0000259" key="10">
    <source>
        <dbReference type="PROSITE" id="PS51671"/>
    </source>
</evidence>
<dbReference type="Proteomes" id="UP000000600">
    <property type="component" value="Unassembled WGS sequence"/>
</dbReference>
<dbReference type="KEGG" id="ptm:GSPATT00006646001"/>
<dbReference type="PANTHER" id="PTHR11473">
    <property type="entry name" value="AROMATIC AMINO ACID HYDROXYLASE"/>
    <property type="match status" value="1"/>
</dbReference>
<evidence type="ECO:0000256" key="8">
    <source>
        <dbReference type="PIRSR" id="PIRSR601273-2"/>
    </source>
</evidence>
<dbReference type="SUPFAM" id="SSF55021">
    <property type="entry name" value="ACT-like"/>
    <property type="match status" value="1"/>
</dbReference>
<dbReference type="GO" id="GO:0004505">
    <property type="term" value="F:phenylalanine 4-monooxygenase activity"/>
    <property type="evidence" value="ECO:0007669"/>
    <property type="project" value="UniProtKB-EC"/>
</dbReference>
<dbReference type="InterPro" id="IPR001273">
    <property type="entry name" value="ArAA_hydroxylase"/>
</dbReference>
<name>A0C973_PARTE</name>
<dbReference type="Pfam" id="PF00351">
    <property type="entry name" value="Biopterin_H"/>
    <property type="match status" value="1"/>
</dbReference>
<organism evidence="11 12">
    <name type="scientific">Paramecium tetraurelia</name>
    <dbReference type="NCBI Taxonomy" id="5888"/>
    <lineage>
        <taxon>Eukaryota</taxon>
        <taxon>Sar</taxon>
        <taxon>Alveolata</taxon>
        <taxon>Ciliophora</taxon>
        <taxon>Intramacronucleata</taxon>
        <taxon>Oligohymenophorea</taxon>
        <taxon>Peniculida</taxon>
        <taxon>Parameciidae</taxon>
        <taxon>Paramecium</taxon>
    </lineage>
</organism>
<feature type="binding site" evidence="8">
    <location>
        <position position="320"/>
    </location>
    <ligand>
        <name>Fe cation</name>
        <dbReference type="ChEBI" id="CHEBI:24875"/>
    </ligand>
</feature>
<keyword evidence="12" id="KW-1185">Reference proteome</keyword>
<accession>A0C973</accession>
<keyword evidence="4 8" id="KW-0479">Metal-binding</keyword>
<dbReference type="eggNOG" id="KOG3820">
    <property type="taxonomic scope" value="Eukaryota"/>
</dbReference>
<evidence type="ECO:0000256" key="6">
    <source>
        <dbReference type="ARBA" id="ARBA00023004"/>
    </source>
</evidence>
<dbReference type="GO" id="GO:0005506">
    <property type="term" value="F:iron ion binding"/>
    <property type="evidence" value="ECO:0007669"/>
    <property type="project" value="InterPro"/>
</dbReference>
<dbReference type="GeneID" id="5020522"/>
<proteinExistence type="inferred from homology"/>
<keyword evidence="7" id="KW-0503">Monooxygenase</keyword>
<keyword evidence="6 8" id="KW-0408">Iron</keyword>
<dbReference type="PANTHER" id="PTHR11473:SF24">
    <property type="entry name" value="PHENYLALANINE-4-HYDROXYLASE"/>
    <property type="match status" value="1"/>
</dbReference>